<dbReference type="SUPFAM" id="SSF75011">
    <property type="entry name" value="3-carboxy-cis,cis-mucoante lactonizing enzyme"/>
    <property type="match status" value="1"/>
</dbReference>
<evidence type="ECO:0000313" key="2">
    <source>
        <dbReference type="EMBL" id="KAF2455716.1"/>
    </source>
</evidence>
<dbReference type="InterPro" id="IPR015943">
    <property type="entry name" value="WD40/YVTN_repeat-like_dom_sf"/>
</dbReference>
<dbReference type="InterPro" id="IPR050282">
    <property type="entry name" value="Cycloisomerase_2"/>
</dbReference>
<dbReference type="PANTHER" id="PTHR30344">
    <property type="entry name" value="6-PHOSPHOGLUCONOLACTONASE-RELATED"/>
    <property type="match status" value="1"/>
</dbReference>
<dbReference type="Proteomes" id="UP000799766">
    <property type="component" value="Unassembled WGS sequence"/>
</dbReference>
<dbReference type="PANTHER" id="PTHR30344:SF4">
    <property type="entry name" value="CYCLASE, PUTATIVE (AFU_ORTHOLOGUE AFUA_6G11580)-RELATED"/>
    <property type="match status" value="1"/>
</dbReference>
<dbReference type="GO" id="GO:0017057">
    <property type="term" value="F:6-phosphogluconolactonase activity"/>
    <property type="evidence" value="ECO:0007669"/>
    <property type="project" value="TreeGrafter"/>
</dbReference>
<keyword evidence="3" id="KW-1185">Reference proteome</keyword>
<dbReference type="OrthoDB" id="1715191at2759"/>
<name>A0A6A6NVF9_9PEZI</name>
<evidence type="ECO:0000256" key="1">
    <source>
        <dbReference type="ARBA" id="ARBA00005564"/>
    </source>
</evidence>
<dbReference type="Pfam" id="PF10282">
    <property type="entry name" value="Lactonase"/>
    <property type="match status" value="1"/>
</dbReference>
<reference evidence="2" key="1">
    <citation type="journal article" date="2020" name="Stud. Mycol.">
        <title>101 Dothideomycetes genomes: a test case for predicting lifestyles and emergence of pathogens.</title>
        <authorList>
            <person name="Haridas S."/>
            <person name="Albert R."/>
            <person name="Binder M."/>
            <person name="Bloem J."/>
            <person name="Labutti K."/>
            <person name="Salamov A."/>
            <person name="Andreopoulos B."/>
            <person name="Baker S."/>
            <person name="Barry K."/>
            <person name="Bills G."/>
            <person name="Bluhm B."/>
            <person name="Cannon C."/>
            <person name="Castanera R."/>
            <person name="Culley D."/>
            <person name="Daum C."/>
            <person name="Ezra D."/>
            <person name="Gonzalez J."/>
            <person name="Henrissat B."/>
            <person name="Kuo A."/>
            <person name="Liang C."/>
            <person name="Lipzen A."/>
            <person name="Lutzoni F."/>
            <person name="Magnuson J."/>
            <person name="Mondo S."/>
            <person name="Nolan M."/>
            <person name="Ohm R."/>
            <person name="Pangilinan J."/>
            <person name="Park H.-J."/>
            <person name="Ramirez L."/>
            <person name="Alfaro M."/>
            <person name="Sun H."/>
            <person name="Tritt A."/>
            <person name="Yoshinaga Y."/>
            <person name="Zwiers L.-H."/>
            <person name="Turgeon B."/>
            <person name="Goodwin S."/>
            <person name="Spatafora J."/>
            <person name="Crous P."/>
            <person name="Grigoriev I."/>
        </authorList>
    </citation>
    <scope>NUCLEOTIDE SEQUENCE</scope>
    <source>
        <strain evidence="2">ATCC 16933</strain>
    </source>
</reference>
<gene>
    <name evidence="2" type="ORF">BDY21DRAFT_289529</name>
</gene>
<protein>
    <submittedName>
        <fullName evidence="2">Carboxy-cis,cis-muconate cyclase</fullName>
    </submittedName>
</protein>
<proteinExistence type="inferred from homology"/>
<dbReference type="AlphaFoldDB" id="A0A6A6NVF9"/>
<dbReference type="InterPro" id="IPR019405">
    <property type="entry name" value="Lactonase_7-beta_prop"/>
</dbReference>
<dbReference type="FunFam" id="2.130.10.10:FF:000244">
    <property type="entry name" value="Carboxy-cis,cis-muconate cyclase"/>
    <property type="match status" value="1"/>
</dbReference>
<dbReference type="EMBL" id="MU001686">
    <property type="protein sequence ID" value="KAF2455716.1"/>
    <property type="molecule type" value="Genomic_DNA"/>
</dbReference>
<comment type="similarity">
    <text evidence="1">Belongs to the cycloisomerase 2 family.</text>
</comment>
<accession>A0A6A6NVF9</accession>
<sequence length="367" mass="40619">MLHHLMVGTWTPPGAIFSFEFDDEKLTLELIKRTEIPHDEPISWMTFDHAKKNIYGASMKAWTSFSVASPTEITHHSSHPIGGDPLAASKDTNTRAIFVLAAQRPPHCVYGNPFYKHAGYGNVFSVDGTGGLAANVQNFAYADGSGVHGTVFDPAEAFLYSADMYADRVWVHRKEADSGRLAVVGWADAPAPGDHPRWVAMHPSGAFLYVVMEAGNTLAEYVVDGRSRLPVYTRRSFPLVPPAVDLFPAERARRRMYRADVAAVSRSGRYLFATARANAADVTGYVSAFALGPQGQIERQICMNPTPTSGGHSNAVSPADWSDEWLALTDDQDGWLEIYRWRDEFLCRVARCRVQEPGFGMNAIWYD</sequence>
<evidence type="ECO:0000313" key="3">
    <source>
        <dbReference type="Proteomes" id="UP000799766"/>
    </source>
</evidence>
<dbReference type="Gene3D" id="2.130.10.10">
    <property type="entry name" value="YVTN repeat-like/Quinoprotein amine dehydrogenase"/>
    <property type="match status" value="1"/>
</dbReference>
<organism evidence="2 3">
    <name type="scientific">Lineolata rhizophorae</name>
    <dbReference type="NCBI Taxonomy" id="578093"/>
    <lineage>
        <taxon>Eukaryota</taxon>
        <taxon>Fungi</taxon>
        <taxon>Dikarya</taxon>
        <taxon>Ascomycota</taxon>
        <taxon>Pezizomycotina</taxon>
        <taxon>Dothideomycetes</taxon>
        <taxon>Dothideomycetes incertae sedis</taxon>
        <taxon>Lineolatales</taxon>
        <taxon>Lineolataceae</taxon>
        <taxon>Lineolata</taxon>
    </lineage>
</organism>